<dbReference type="AlphaFoldDB" id="A0A0A8Y263"/>
<accession>A0A0A8Y263</accession>
<name>A0A0A8Y263_ARUDO</name>
<proteinExistence type="predicted"/>
<reference evidence="1" key="2">
    <citation type="journal article" date="2015" name="Data Brief">
        <title>Shoot transcriptome of the giant reed, Arundo donax.</title>
        <authorList>
            <person name="Barrero R.A."/>
            <person name="Guerrero F.D."/>
            <person name="Moolhuijzen P."/>
            <person name="Goolsby J.A."/>
            <person name="Tidwell J."/>
            <person name="Bellgard S.E."/>
            <person name="Bellgard M.I."/>
        </authorList>
    </citation>
    <scope>NUCLEOTIDE SEQUENCE</scope>
    <source>
        <tissue evidence="1">Shoot tissue taken approximately 20 cm above the soil surface</tissue>
    </source>
</reference>
<protein>
    <submittedName>
        <fullName evidence="1">Uncharacterized protein</fullName>
    </submittedName>
</protein>
<sequence>MFSSLSINGKIGSTCAYS</sequence>
<evidence type="ECO:0000313" key="1">
    <source>
        <dbReference type="EMBL" id="JAD17797.1"/>
    </source>
</evidence>
<reference evidence="1" key="1">
    <citation type="submission" date="2014-09" db="EMBL/GenBank/DDBJ databases">
        <authorList>
            <person name="Magalhaes I.L.F."/>
            <person name="Oliveira U."/>
            <person name="Santos F.R."/>
            <person name="Vidigal T.H.D.A."/>
            <person name="Brescovit A.D."/>
            <person name="Santos A.J."/>
        </authorList>
    </citation>
    <scope>NUCLEOTIDE SEQUENCE</scope>
    <source>
        <tissue evidence="1">Shoot tissue taken approximately 20 cm above the soil surface</tissue>
    </source>
</reference>
<organism evidence="1">
    <name type="scientific">Arundo donax</name>
    <name type="common">Giant reed</name>
    <name type="synonym">Donax arundinaceus</name>
    <dbReference type="NCBI Taxonomy" id="35708"/>
    <lineage>
        <taxon>Eukaryota</taxon>
        <taxon>Viridiplantae</taxon>
        <taxon>Streptophyta</taxon>
        <taxon>Embryophyta</taxon>
        <taxon>Tracheophyta</taxon>
        <taxon>Spermatophyta</taxon>
        <taxon>Magnoliopsida</taxon>
        <taxon>Liliopsida</taxon>
        <taxon>Poales</taxon>
        <taxon>Poaceae</taxon>
        <taxon>PACMAD clade</taxon>
        <taxon>Arundinoideae</taxon>
        <taxon>Arundineae</taxon>
        <taxon>Arundo</taxon>
    </lineage>
</organism>
<dbReference type="EMBL" id="GBRH01280098">
    <property type="protein sequence ID" value="JAD17797.1"/>
    <property type="molecule type" value="Transcribed_RNA"/>
</dbReference>